<keyword evidence="1" id="KW-0143">Chaperone</keyword>
<organism evidence="2 3">
    <name type="scientific">Mycolicibacterium vaccae ATCC 25954</name>
    <dbReference type="NCBI Taxonomy" id="1194972"/>
    <lineage>
        <taxon>Bacteria</taxon>
        <taxon>Bacillati</taxon>
        <taxon>Actinomycetota</taxon>
        <taxon>Actinomycetes</taxon>
        <taxon>Mycobacteriales</taxon>
        <taxon>Mycobacteriaceae</taxon>
        <taxon>Mycolicibacterium</taxon>
    </lineage>
</organism>
<evidence type="ECO:0000313" key="3">
    <source>
        <dbReference type="Proteomes" id="UP000006072"/>
    </source>
</evidence>
<protein>
    <submittedName>
        <fullName evidence="2">Putative urease accessory protein</fullName>
    </submittedName>
</protein>
<dbReference type="HOGENOM" id="CLU_055097_3_0_11"/>
<dbReference type="Pfam" id="PF01774">
    <property type="entry name" value="UreD"/>
    <property type="match status" value="1"/>
</dbReference>
<evidence type="ECO:0000313" key="2">
    <source>
        <dbReference type="EMBL" id="EJZ04729.1"/>
    </source>
</evidence>
<accession>K0V123</accession>
<sequence>MRSDVVIVARPGRGPHLECTGGIAARRTAPDTVHLVSSVATPLGGDAIAIRVVVEQGARLKVRSVAATIALPGATTVESHATWELEVAGALDLDPEPTIVAATSRHLSWTRMTLADTGELRLRERVQIGRTGERQGFWSGSLHADLDGAPLLRHRVELGHGSSTDDEIAAPRAAVSELHYPRTDVDTAGVALRLAAGGCLTTWQGDRL</sequence>
<gene>
    <name evidence="2" type="ORF">MVAC_27749</name>
</gene>
<comment type="caution">
    <text evidence="2">The sequence shown here is derived from an EMBL/GenBank/DDBJ whole genome shotgun (WGS) entry which is preliminary data.</text>
</comment>
<proteinExistence type="predicted"/>
<keyword evidence="3" id="KW-1185">Reference proteome</keyword>
<dbReference type="EMBL" id="ALQA01000103">
    <property type="protein sequence ID" value="EJZ04729.1"/>
    <property type="molecule type" value="Genomic_DNA"/>
</dbReference>
<name>K0V123_MYCVA</name>
<dbReference type="GO" id="GO:0016151">
    <property type="term" value="F:nickel cation binding"/>
    <property type="evidence" value="ECO:0007669"/>
    <property type="project" value="InterPro"/>
</dbReference>
<dbReference type="InterPro" id="IPR002669">
    <property type="entry name" value="UreD"/>
</dbReference>
<reference evidence="2 3" key="1">
    <citation type="journal article" date="2012" name="J. Bacteriol.">
        <title>Complete Genome Sequence of Mycobacterium vaccae Type Strain ATCC 25954.</title>
        <authorList>
            <person name="Ho Y.S."/>
            <person name="Adroub S.A."/>
            <person name="Abadi M."/>
            <person name="Al Alwan B."/>
            <person name="Alkhateeb R."/>
            <person name="Gao G."/>
            <person name="Ragab A."/>
            <person name="Ali S."/>
            <person name="van Soolingen D."/>
            <person name="Bitter W."/>
            <person name="Pain A."/>
            <person name="Abdallah A.M."/>
        </authorList>
    </citation>
    <scope>NUCLEOTIDE SEQUENCE [LARGE SCALE GENOMIC DNA]</scope>
    <source>
        <strain evidence="2 3">ATCC 25954</strain>
    </source>
</reference>
<dbReference type="eggNOG" id="COG0829">
    <property type="taxonomic scope" value="Bacteria"/>
</dbReference>
<dbReference type="RefSeq" id="WP_003932311.1">
    <property type="nucleotide sequence ID" value="NZ_JH814696.1"/>
</dbReference>
<dbReference type="PATRIC" id="fig|1194972.3.peg.5510"/>
<dbReference type="Proteomes" id="UP000006072">
    <property type="component" value="Unassembled WGS sequence"/>
</dbReference>
<dbReference type="AlphaFoldDB" id="K0V123"/>
<evidence type="ECO:0000256" key="1">
    <source>
        <dbReference type="ARBA" id="ARBA00023186"/>
    </source>
</evidence>